<comment type="caution">
    <text evidence="6">The sequence shown here is derived from an EMBL/GenBank/DDBJ whole genome shotgun (WGS) entry which is preliminary data.</text>
</comment>
<keyword evidence="3" id="KW-0804">Transcription</keyword>
<evidence type="ECO:0000313" key="6">
    <source>
        <dbReference type="EMBL" id="EON30383.1"/>
    </source>
</evidence>
<feature type="domain" description="HTH tetR-type" evidence="5">
    <location>
        <begin position="1"/>
        <end position="55"/>
    </location>
</feature>
<evidence type="ECO:0000256" key="1">
    <source>
        <dbReference type="ARBA" id="ARBA00023015"/>
    </source>
</evidence>
<dbReference type="Gene3D" id="1.10.10.60">
    <property type="entry name" value="Homeodomain-like"/>
    <property type="match status" value="1"/>
</dbReference>
<dbReference type="PANTHER" id="PTHR30055">
    <property type="entry name" value="HTH-TYPE TRANSCRIPTIONAL REGULATOR RUTR"/>
    <property type="match status" value="1"/>
</dbReference>
<dbReference type="InterPro" id="IPR001647">
    <property type="entry name" value="HTH_TetR"/>
</dbReference>
<dbReference type="InterPro" id="IPR050109">
    <property type="entry name" value="HTH-type_TetR-like_transc_reg"/>
</dbReference>
<dbReference type="InterPro" id="IPR009057">
    <property type="entry name" value="Homeodomain-like_sf"/>
</dbReference>
<gene>
    <name evidence="6" type="ORF">GTC6_22872</name>
</gene>
<protein>
    <submittedName>
        <fullName evidence="6">Transcriptional regulator</fullName>
    </submittedName>
</protein>
<dbReference type="SUPFAM" id="SSF48498">
    <property type="entry name" value="Tetracyclin repressor-like, C-terminal domain"/>
    <property type="match status" value="1"/>
</dbReference>
<dbReference type="InterPro" id="IPR011075">
    <property type="entry name" value="TetR_C"/>
</dbReference>
<reference evidence="6 7" key="1">
    <citation type="journal article" date="2013" name="Genome Announc.">
        <title>Draft Genome Sequence of a Benzothiophene-Desulfurizing Bacterium, Gordona terrae Strain C-6.</title>
        <authorList>
            <person name="Wang W."/>
            <person name="Ma T."/>
            <person name="Ren Y."/>
            <person name="Li G."/>
        </authorList>
    </citation>
    <scope>NUCLEOTIDE SEQUENCE [LARGE SCALE GENOMIC DNA]</scope>
    <source>
        <strain evidence="6 7">C-6</strain>
    </source>
</reference>
<keyword evidence="2 4" id="KW-0238">DNA-binding</keyword>
<dbReference type="GO" id="GO:0003700">
    <property type="term" value="F:DNA-binding transcription factor activity"/>
    <property type="evidence" value="ECO:0007669"/>
    <property type="project" value="TreeGrafter"/>
</dbReference>
<proteinExistence type="predicted"/>
<feature type="DNA-binding region" description="H-T-H motif" evidence="4">
    <location>
        <begin position="18"/>
        <end position="37"/>
    </location>
</feature>
<dbReference type="Gene3D" id="1.10.357.10">
    <property type="entry name" value="Tetracycline Repressor, domain 2"/>
    <property type="match status" value="1"/>
</dbReference>
<name>R7Y2X2_9ACTN</name>
<dbReference type="Pfam" id="PF00440">
    <property type="entry name" value="TetR_N"/>
    <property type="match status" value="1"/>
</dbReference>
<dbReference type="AlphaFoldDB" id="R7Y2X2"/>
<evidence type="ECO:0000256" key="4">
    <source>
        <dbReference type="PROSITE-ProRule" id="PRU00335"/>
    </source>
</evidence>
<dbReference type="InterPro" id="IPR036271">
    <property type="entry name" value="Tet_transcr_reg_TetR-rel_C_sf"/>
</dbReference>
<evidence type="ECO:0000256" key="3">
    <source>
        <dbReference type="ARBA" id="ARBA00023163"/>
    </source>
</evidence>
<dbReference type="PATRIC" id="fig|1316928.3.peg.4627"/>
<evidence type="ECO:0000256" key="2">
    <source>
        <dbReference type="ARBA" id="ARBA00023125"/>
    </source>
</evidence>
<evidence type="ECO:0000259" key="5">
    <source>
        <dbReference type="PROSITE" id="PS50977"/>
    </source>
</evidence>
<dbReference type="EMBL" id="AQPW01000061">
    <property type="protein sequence ID" value="EON30383.1"/>
    <property type="molecule type" value="Genomic_DNA"/>
</dbReference>
<evidence type="ECO:0000313" key="7">
    <source>
        <dbReference type="Proteomes" id="UP000013569"/>
    </source>
</evidence>
<dbReference type="SUPFAM" id="SSF46689">
    <property type="entry name" value="Homeodomain-like"/>
    <property type="match status" value="1"/>
</dbReference>
<sequence>MLTATEDALIEHGFAGIDLPSIARSAGVGKTTIYRRWGTPQALVADLLDDMATASVSATRTGDLDADLSANAELVVRTLTHPRQGPLFAALIAAATHDQDTKTALGKFYRRRVEEWSLPILDAIDRGDVPANTDATAVIRHLSSPLYYQLLTTTTPLDDSAAELAVHTTLAALHAHCFTRSGVAPTSPAAATTPPASEAMER</sequence>
<dbReference type="PROSITE" id="PS50977">
    <property type="entry name" value="HTH_TETR_2"/>
    <property type="match status" value="1"/>
</dbReference>
<keyword evidence="1" id="KW-0805">Transcription regulation</keyword>
<dbReference type="GO" id="GO:0000976">
    <property type="term" value="F:transcription cis-regulatory region binding"/>
    <property type="evidence" value="ECO:0007669"/>
    <property type="project" value="TreeGrafter"/>
</dbReference>
<organism evidence="6 7">
    <name type="scientific">Gordonia terrae C-6</name>
    <dbReference type="NCBI Taxonomy" id="1316928"/>
    <lineage>
        <taxon>Bacteria</taxon>
        <taxon>Bacillati</taxon>
        <taxon>Actinomycetota</taxon>
        <taxon>Actinomycetes</taxon>
        <taxon>Mycobacteriales</taxon>
        <taxon>Gordoniaceae</taxon>
        <taxon>Gordonia</taxon>
    </lineage>
</organism>
<accession>R7Y2X2</accession>
<dbReference type="Pfam" id="PF16859">
    <property type="entry name" value="TetR_C_11"/>
    <property type="match status" value="1"/>
</dbReference>
<dbReference type="PANTHER" id="PTHR30055:SF148">
    <property type="entry name" value="TETR-FAMILY TRANSCRIPTIONAL REGULATOR"/>
    <property type="match status" value="1"/>
</dbReference>
<dbReference type="Proteomes" id="UP000013569">
    <property type="component" value="Unassembled WGS sequence"/>
</dbReference>